<comment type="caution">
    <text evidence="1">The sequence shown here is derived from an EMBL/GenBank/DDBJ whole genome shotgun (WGS) entry which is preliminary data.</text>
</comment>
<evidence type="ECO:0000313" key="1">
    <source>
        <dbReference type="EMBL" id="RKN86575.1"/>
    </source>
</evidence>
<name>A0A3B0CLM4_9BACL</name>
<dbReference type="AlphaFoldDB" id="A0A3B0CLM4"/>
<dbReference type="RefSeq" id="WP_120745281.1">
    <property type="nucleotide sequence ID" value="NZ_RBAH01000001.1"/>
</dbReference>
<dbReference type="OrthoDB" id="6402248at2"/>
<sequence>MREDVQRRSWSDIEYLRVGTAVQRKAYDVIFRFGLLEPLRPYQPVVVGTIPIELNVQGSDLDIACEVYRFEPFEQTVRKAFGGFDQFEFVRRGAQRGRKERAVVRFECGNLPVELFAEPAPVRMQNGYRHMVIEARLLELYGQRAKEAILNRKRAGMKTEPAFADYFGLKGDPYEALLELELYSDEQLSMAVTPVMPEQTEE</sequence>
<proteinExistence type="predicted"/>
<keyword evidence="2" id="KW-1185">Reference proteome</keyword>
<accession>A0A3B0CLM4</accession>
<dbReference type="EMBL" id="RBAH01000001">
    <property type="protein sequence ID" value="RKN86575.1"/>
    <property type="molecule type" value="Genomic_DNA"/>
</dbReference>
<protein>
    <submittedName>
        <fullName evidence="1">DUF4269 domain-containing protein</fullName>
    </submittedName>
</protein>
<gene>
    <name evidence="1" type="ORF">D7M11_00995</name>
</gene>
<evidence type="ECO:0000313" key="2">
    <source>
        <dbReference type="Proteomes" id="UP000282311"/>
    </source>
</evidence>
<dbReference type="Pfam" id="PF14091">
    <property type="entry name" value="DUF4269"/>
    <property type="match status" value="1"/>
</dbReference>
<reference evidence="1 2" key="1">
    <citation type="journal article" date="2007" name="Int. J. Syst. Evol. Microbiol.">
        <title>Paenibacillus ginsengarvi sp. nov., isolated from soil from ginseng cultivation.</title>
        <authorList>
            <person name="Yoon M.H."/>
            <person name="Ten L.N."/>
            <person name="Im W.T."/>
        </authorList>
    </citation>
    <scope>NUCLEOTIDE SEQUENCE [LARGE SCALE GENOMIC DNA]</scope>
    <source>
        <strain evidence="1 2">KCTC 13059</strain>
    </source>
</reference>
<dbReference type="Proteomes" id="UP000282311">
    <property type="component" value="Unassembled WGS sequence"/>
</dbReference>
<organism evidence="1 2">
    <name type="scientific">Paenibacillus ginsengarvi</name>
    <dbReference type="NCBI Taxonomy" id="400777"/>
    <lineage>
        <taxon>Bacteria</taxon>
        <taxon>Bacillati</taxon>
        <taxon>Bacillota</taxon>
        <taxon>Bacilli</taxon>
        <taxon>Bacillales</taxon>
        <taxon>Paenibacillaceae</taxon>
        <taxon>Paenibacillus</taxon>
    </lineage>
</organism>
<dbReference type="InterPro" id="IPR025365">
    <property type="entry name" value="DUF4269"/>
</dbReference>